<comment type="caution">
    <text evidence="1">The sequence shown here is derived from an EMBL/GenBank/DDBJ whole genome shotgun (WGS) entry which is preliminary data.</text>
</comment>
<dbReference type="EMBL" id="CM016762">
    <property type="protein sequence ID" value="TMS39369.1"/>
    <property type="molecule type" value="Genomic_DNA"/>
</dbReference>
<evidence type="ECO:0000313" key="1">
    <source>
        <dbReference type="EMBL" id="TMS39369.1"/>
    </source>
</evidence>
<dbReference type="AlphaFoldDB" id="A0A4U8V220"/>
<reference evidence="1 2" key="1">
    <citation type="journal article" date="2015" name="Genome Biol.">
        <title>Comparative genomics of Steinernema reveals deeply conserved gene regulatory networks.</title>
        <authorList>
            <person name="Dillman A.R."/>
            <person name="Macchietto M."/>
            <person name="Porter C.F."/>
            <person name="Rogers A."/>
            <person name="Williams B."/>
            <person name="Antoshechkin I."/>
            <person name="Lee M.M."/>
            <person name="Goodwin Z."/>
            <person name="Lu X."/>
            <person name="Lewis E.E."/>
            <person name="Goodrich-Blair H."/>
            <person name="Stock S.P."/>
            <person name="Adams B.J."/>
            <person name="Sternberg P.W."/>
            <person name="Mortazavi A."/>
        </authorList>
    </citation>
    <scope>NUCLEOTIDE SEQUENCE [LARGE SCALE GENOMIC DNA]</scope>
    <source>
        <strain evidence="1 2">ALL</strain>
    </source>
</reference>
<dbReference type="Proteomes" id="UP000298663">
    <property type="component" value="Chromosome X"/>
</dbReference>
<gene>
    <name evidence="1" type="ORF">L596_005904</name>
</gene>
<organism evidence="1 2">
    <name type="scientific">Steinernema carpocapsae</name>
    <name type="common">Entomopathogenic nematode</name>
    <dbReference type="NCBI Taxonomy" id="34508"/>
    <lineage>
        <taxon>Eukaryota</taxon>
        <taxon>Metazoa</taxon>
        <taxon>Ecdysozoa</taxon>
        <taxon>Nematoda</taxon>
        <taxon>Chromadorea</taxon>
        <taxon>Rhabditida</taxon>
        <taxon>Tylenchina</taxon>
        <taxon>Panagrolaimomorpha</taxon>
        <taxon>Strongyloidoidea</taxon>
        <taxon>Steinernematidae</taxon>
        <taxon>Steinernema</taxon>
    </lineage>
</organism>
<name>A0A4U8V220_STECR</name>
<proteinExistence type="predicted"/>
<dbReference type="EMBL" id="AZBU02000001">
    <property type="protein sequence ID" value="TMS39369.1"/>
    <property type="molecule type" value="Genomic_DNA"/>
</dbReference>
<protein>
    <submittedName>
        <fullName evidence="1">Uncharacterized protein</fullName>
    </submittedName>
</protein>
<evidence type="ECO:0000313" key="2">
    <source>
        <dbReference type="Proteomes" id="UP000298663"/>
    </source>
</evidence>
<reference evidence="1 2" key="2">
    <citation type="journal article" date="2019" name="G3 (Bethesda)">
        <title>Hybrid Assembly of the Genome of the Entomopathogenic Nematode Steinernema carpocapsae Identifies the X-Chromosome.</title>
        <authorList>
            <person name="Serra L."/>
            <person name="Macchietto M."/>
            <person name="Macias-Munoz A."/>
            <person name="McGill C.J."/>
            <person name="Rodriguez I.M."/>
            <person name="Rodriguez B."/>
            <person name="Murad R."/>
            <person name="Mortazavi A."/>
        </authorList>
    </citation>
    <scope>NUCLEOTIDE SEQUENCE [LARGE SCALE GENOMIC DNA]</scope>
    <source>
        <strain evidence="1 2">ALL</strain>
    </source>
</reference>
<keyword evidence="2" id="KW-1185">Reference proteome</keyword>
<sequence length="85" mass="9263">MRNANNGQQLAAPWVRGHLASAPNKGRAEKRHLIVDFPPIKKATNCATANAGRTKRSLPRRRLFGCHRQAAVQNAGQGAKCICSF</sequence>
<accession>A0A4U8V220</accession>